<dbReference type="Proteomes" id="UP000270261">
    <property type="component" value="Unassembled WGS sequence"/>
</dbReference>
<proteinExistence type="predicted"/>
<keyword evidence="8" id="KW-1185">Reference proteome</keyword>
<evidence type="ECO:0000256" key="5">
    <source>
        <dbReference type="SAM" id="Phobius"/>
    </source>
</evidence>
<protein>
    <submittedName>
        <fullName evidence="7">YIP1 family protein</fullName>
    </submittedName>
</protein>
<keyword evidence="2 5" id="KW-0812">Transmembrane</keyword>
<evidence type="ECO:0000256" key="2">
    <source>
        <dbReference type="ARBA" id="ARBA00022692"/>
    </source>
</evidence>
<dbReference type="Pfam" id="PF04893">
    <property type="entry name" value="Yip1"/>
    <property type="match status" value="1"/>
</dbReference>
<feature type="transmembrane region" description="Helical" evidence="5">
    <location>
        <begin position="162"/>
        <end position="184"/>
    </location>
</feature>
<evidence type="ECO:0000313" key="7">
    <source>
        <dbReference type="EMBL" id="RRN45258.1"/>
    </source>
</evidence>
<evidence type="ECO:0000259" key="6">
    <source>
        <dbReference type="Pfam" id="PF04893"/>
    </source>
</evidence>
<keyword evidence="3 5" id="KW-1133">Transmembrane helix</keyword>
<feature type="domain" description="Yip1" evidence="6">
    <location>
        <begin position="10"/>
        <end position="177"/>
    </location>
</feature>
<comment type="subcellular location">
    <subcellularLocation>
        <location evidence="1">Membrane</location>
        <topology evidence="1">Multi-pass membrane protein</topology>
    </subcellularLocation>
</comment>
<keyword evidence="4 5" id="KW-0472">Membrane</keyword>
<comment type="caution">
    <text evidence="7">The sequence shown here is derived from an EMBL/GenBank/DDBJ whole genome shotgun (WGS) entry which is preliminary data.</text>
</comment>
<accession>A0A426FRF3</accession>
<feature type="transmembrane region" description="Helical" evidence="5">
    <location>
        <begin position="31"/>
        <end position="50"/>
    </location>
</feature>
<reference evidence="7 8" key="1">
    <citation type="submission" date="2018-11" db="EMBL/GenBank/DDBJ databases">
        <title>Genome sequencing of Lautropia sp. KCOM 2505 (= ChDC F240).</title>
        <authorList>
            <person name="Kook J.-K."/>
            <person name="Park S.-N."/>
            <person name="Lim Y.K."/>
        </authorList>
    </citation>
    <scope>NUCLEOTIDE SEQUENCE [LARGE SCALE GENOMIC DNA]</scope>
    <source>
        <strain evidence="7 8">KCOM 2505</strain>
    </source>
</reference>
<dbReference type="GO" id="GO:0016020">
    <property type="term" value="C:membrane"/>
    <property type="evidence" value="ECO:0007669"/>
    <property type="project" value="UniProtKB-SubCell"/>
</dbReference>
<gene>
    <name evidence="7" type="ORF">EHV23_03215</name>
</gene>
<dbReference type="AlphaFoldDB" id="A0A426FRF3"/>
<evidence type="ECO:0000256" key="3">
    <source>
        <dbReference type="ARBA" id="ARBA00022989"/>
    </source>
</evidence>
<feature type="transmembrane region" description="Helical" evidence="5">
    <location>
        <begin position="134"/>
        <end position="155"/>
    </location>
</feature>
<organism evidence="7 8">
    <name type="scientific">Lautropia dentalis</name>
    <dbReference type="NCBI Taxonomy" id="2490857"/>
    <lineage>
        <taxon>Bacteria</taxon>
        <taxon>Pseudomonadati</taxon>
        <taxon>Pseudomonadota</taxon>
        <taxon>Betaproteobacteria</taxon>
        <taxon>Burkholderiales</taxon>
        <taxon>Burkholderiaceae</taxon>
        <taxon>Lautropia</taxon>
    </lineage>
</organism>
<evidence type="ECO:0000313" key="8">
    <source>
        <dbReference type="Proteomes" id="UP000270261"/>
    </source>
</evidence>
<evidence type="ECO:0000256" key="1">
    <source>
        <dbReference type="ARBA" id="ARBA00004141"/>
    </source>
</evidence>
<feature type="transmembrane region" description="Helical" evidence="5">
    <location>
        <begin position="107"/>
        <end position="128"/>
    </location>
</feature>
<feature type="transmembrane region" description="Helical" evidence="5">
    <location>
        <begin position="70"/>
        <end position="95"/>
    </location>
</feature>
<evidence type="ECO:0000256" key="4">
    <source>
        <dbReference type="ARBA" id="ARBA00023136"/>
    </source>
</evidence>
<dbReference type="EMBL" id="RRUE01000001">
    <property type="protein sequence ID" value="RRN45258.1"/>
    <property type="molecule type" value="Genomic_DNA"/>
</dbReference>
<dbReference type="RefSeq" id="WP_125094686.1">
    <property type="nucleotide sequence ID" value="NZ_RRUE01000001.1"/>
</dbReference>
<sequence length="445" mass="47530">MNPLRRLLTLFMSPSAAWRAIDQEDTPLWRLYLLQLLPLVLLAMGTVMLGQHLYEEPSPFQTPGLWPRMLALLGWVGVVFFVQLTVAALVAQVCAPWFGGRPVRRRAFALIIHAISGLLVAAVLQPLLMPLSPLLIVLGGVWSVHLLLTGMPVMLQMPPRRARVLSGIIVVLYLLCSSLLMPLADRTWARLLLPAAVPDVRVQAGHADPAGASPSAHGLDRIQQADRNLDEAAREAGNARASNDSLAAAQAARDAAAALAATVAGGQERVPLTPAELTRWFPREMLGMTMQSLDVEPWGGVSSRAVMVHASYGRPGAFTLELRVIDPASAGALLAESAATGAQGRKEGETAATWERSYHEGARSVSELRWKDADRVEVSYVLANGVRLIALASGGGIEAAALHEAIRALPLDVLERNRMVPVGRLNAPAGETVPAASGAQQSAGR</sequence>
<name>A0A426FRF3_9BURK</name>
<dbReference type="OrthoDB" id="9986802at2"/>
<dbReference type="InterPro" id="IPR006977">
    <property type="entry name" value="Yip1_dom"/>
</dbReference>